<evidence type="ECO:0000256" key="5">
    <source>
        <dbReference type="SAM" id="SignalP"/>
    </source>
</evidence>
<protein>
    <submittedName>
        <fullName evidence="6">RHTO0S01e09912g1_1</fullName>
    </submittedName>
</protein>
<evidence type="ECO:0000256" key="1">
    <source>
        <dbReference type="ARBA" id="ARBA00004613"/>
    </source>
</evidence>
<dbReference type="PANTHER" id="PTHR31836">
    <property type="match status" value="1"/>
</dbReference>
<dbReference type="Gene3D" id="2.40.40.10">
    <property type="entry name" value="RlpA-like domain"/>
    <property type="match status" value="1"/>
</dbReference>
<dbReference type="InterPro" id="IPR051477">
    <property type="entry name" value="Expansin_CellWall"/>
</dbReference>
<dbReference type="InterPro" id="IPR039271">
    <property type="entry name" value="Kiwellin-like"/>
</dbReference>
<dbReference type="GO" id="GO:0005576">
    <property type="term" value="C:extracellular region"/>
    <property type="evidence" value="ECO:0007669"/>
    <property type="project" value="UniProtKB-SubCell"/>
</dbReference>
<organism evidence="6">
    <name type="scientific">Rhodotorula toruloides</name>
    <name type="common">Yeast</name>
    <name type="synonym">Rhodosporidium toruloides</name>
    <dbReference type="NCBI Taxonomy" id="5286"/>
    <lineage>
        <taxon>Eukaryota</taxon>
        <taxon>Fungi</taxon>
        <taxon>Dikarya</taxon>
        <taxon>Basidiomycota</taxon>
        <taxon>Pucciniomycotina</taxon>
        <taxon>Microbotryomycetes</taxon>
        <taxon>Sporidiobolales</taxon>
        <taxon>Sporidiobolaceae</taxon>
        <taxon>Rhodotorula</taxon>
    </lineage>
</organism>
<evidence type="ECO:0000256" key="2">
    <source>
        <dbReference type="ARBA" id="ARBA00005592"/>
    </source>
</evidence>
<gene>
    <name evidence="6" type="ORF">RHTO0S_01e09912g</name>
</gene>
<name>A0A061AFK1_RHOTO</name>
<proteinExistence type="inferred from homology"/>
<evidence type="ECO:0000313" key="6">
    <source>
        <dbReference type="EMBL" id="CDR35908.1"/>
    </source>
</evidence>
<reference evidence="6" key="1">
    <citation type="journal article" date="2014" name="Genome Announc.">
        <title>Draft genome sequence of Rhodosporidium toruloides CECT1137, an oleaginous yeast of biotechnological interest.</title>
        <authorList>
            <person name="Morin N."/>
            <person name="Calcas X."/>
            <person name="Devillers H."/>
            <person name="Durrens P."/>
            <person name="Sherman D.J."/>
            <person name="Nicaud J.-M."/>
            <person name="Neuveglise C."/>
        </authorList>
    </citation>
    <scope>NUCLEOTIDE SEQUENCE</scope>
    <source>
        <strain evidence="6">CECT1137</strain>
    </source>
</reference>
<evidence type="ECO:0000256" key="4">
    <source>
        <dbReference type="ARBA" id="ARBA00022729"/>
    </source>
</evidence>
<feature type="signal peptide" evidence="5">
    <location>
        <begin position="1"/>
        <end position="18"/>
    </location>
</feature>
<sequence length="208" mass="21423">MRTSFLASFLALATLVVAAPVAVVDETAVEPATLAAETSEPALNTLEKRAKTCSKVSQCSSQSIPANSQHTCSSKKCGWSCNSGYSKSGSKCVKKSSPPPATGNNLAQVSSFSGRGTWYTQDGNPGSCGQYHKDSDLIVAVNSPQVAGGAHCGQHVTITNTANGKTARALVADECPGCGFGGLDMSTGLFQQLASLDTGVISIKWGWS</sequence>
<dbReference type="CDD" id="cd22191">
    <property type="entry name" value="DPBB_RlpA_EXP_N-like"/>
    <property type="match status" value="1"/>
</dbReference>
<dbReference type="EMBL" id="LK052936">
    <property type="protein sequence ID" value="CDR35908.1"/>
    <property type="molecule type" value="Genomic_DNA"/>
</dbReference>
<dbReference type="AlphaFoldDB" id="A0A061AFK1"/>
<accession>A0A061AFK1</accession>
<keyword evidence="3" id="KW-0964">Secreted</keyword>
<comment type="similarity">
    <text evidence="2">Belongs to the kiwellin family.</text>
</comment>
<dbReference type="Pfam" id="PF24300">
    <property type="entry name" value="KWL1"/>
    <property type="match status" value="1"/>
</dbReference>
<evidence type="ECO:0000256" key="3">
    <source>
        <dbReference type="ARBA" id="ARBA00022525"/>
    </source>
</evidence>
<comment type="subcellular location">
    <subcellularLocation>
        <location evidence="1">Secreted</location>
    </subcellularLocation>
</comment>
<feature type="chain" id="PRO_5001593873" evidence="5">
    <location>
        <begin position="19"/>
        <end position="208"/>
    </location>
</feature>
<dbReference type="PANTHER" id="PTHR31836:SF25">
    <property type="entry name" value="RLPA-LIKE PROTEIN DOUBLE-PSI BETA-BARREL DOMAIN-CONTAINING PROTEIN"/>
    <property type="match status" value="1"/>
</dbReference>
<dbReference type="OrthoDB" id="623670at2759"/>
<dbReference type="InterPro" id="IPR036908">
    <property type="entry name" value="RlpA-like_sf"/>
</dbReference>
<dbReference type="SUPFAM" id="SSF50685">
    <property type="entry name" value="Barwin-like endoglucanases"/>
    <property type="match status" value="1"/>
</dbReference>
<keyword evidence="4 5" id="KW-0732">Signal</keyword>
<dbReference type="Gene3D" id="2.10.25.10">
    <property type="entry name" value="Laminin"/>
    <property type="match status" value="1"/>
</dbReference>